<dbReference type="PANTHER" id="PTHR45589:SF1">
    <property type="entry name" value="WD REPEAT DOMAIN 62, ISOFORM G"/>
    <property type="match status" value="1"/>
</dbReference>
<dbReference type="InterPro" id="IPR036322">
    <property type="entry name" value="WD40_repeat_dom_sf"/>
</dbReference>
<comment type="caution">
    <text evidence="1">The sequence shown here is derived from an EMBL/GenBank/DDBJ whole genome shotgun (WGS) entry which is preliminary data.</text>
</comment>
<proteinExistence type="predicted"/>
<gene>
    <name evidence="1" type="primary">Wdr62</name>
    <name evidence="1" type="ORF">TNIN_453721</name>
</gene>
<dbReference type="AlphaFoldDB" id="A0A8X6WRW5"/>
<dbReference type="SMART" id="SM00320">
    <property type="entry name" value="WD40"/>
    <property type="match status" value="3"/>
</dbReference>
<sequence>MSSHPPASKYPDVIAITLDETNKKTYPDLPEDSSTLPGGTFFTCASDDTIRIWNLDHKMFQNSALKRNIYCYELLKILYTDPNFVFLCDIDFLPAGTNEKLVNSYDGKNGVRCLKIRPDGQHLASGDRSGNVRVYDLNYLELLCKIEAHDAEVLCLEYSNAESDKSANKSTQKMMWKPSIKVIQEQVVTEKTTFYDMEKDVSQPHVLAACQDSKIRIYDIPAGKSPDPRARRGADLKGRFFLIRLQKD</sequence>
<evidence type="ECO:0000313" key="2">
    <source>
        <dbReference type="Proteomes" id="UP000886998"/>
    </source>
</evidence>
<dbReference type="InterPro" id="IPR015943">
    <property type="entry name" value="WD40/YVTN_repeat-like_dom_sf"/>
</dbReference>
<protein>
    <submittedName>
        <fullName evidence="1">WD repeat-containing protein 62</fullName>
    </submittedName>
</protein>
<dbReference type="Proteomes" id="UP000886998">
    <property type="component" value="Unassembled WGS sequence"/>
</dbReference>
<keyword evidence="2" id="KW-1185">Reference proteome</keyword>
<dbReference type="Pfam" id="PF00400">
    <property type="entry name" value="WD40"/>
    <property type="match status" value="2"/>
</dbReference>
<name>A0A8X6WRW5_9ARAC</name>
<dbReference type="Gene3D" id="2.130.10.10">
    <property type="entry name" value="YVTN repeat-like/Quinoprotein amine dehydrogenase"/>
    <property type="match status" value="1"/>
</dbReference>
<organism evidence="1 2">
    <name type="scientific">Trichonephila inaurata madagascariensis</name>
    <dbReference type="NCBI Taxonomy" id="2747483"/>
    <lineage>
        <taxon>Eukaryota</taxon>
        <taxon>Metazoa</taxon>
        <taxon>Ecdysozoa</taxon>
        <taxon>Arthropoda</taxon>
        <taxon>Chelicerata</taxon>
        <taxon>Arachnida</taxon>
        <taxon>Araneae</taxon>
        <taxon>Araneomorphae</taxon>
        <taxon>Entelegynae</taxon>
        <taxon>Araneoidea</taxon>
        <taxon>Nephilidae</taxon>
        <taxon>Trichonephila</taxon>
        <taxon>Trichonephila inaurata</taxon>
    </lineage>
</organism>
<dbReference type="SUPFAM" id="SSF50978">
    <property type="entry name" value="WD40 repeat-like"/>
    <property type="match status" value="1"/>
</dbReference>
<dbReference type="PANTHER" id="PTHR45589">
    <property type="entry name" value="WD REPEAT DOMAIN 62, ISOFORM G"/>
    <property type="match status" value="1"/>
</dbReference>
<dbReference type="InterPro" id="IPR001680">
    <property type="entry name" value="WD40_rpt"/>
</dbReference>
<dbReference type="OrthoDB" id="6154712at2759"/>
<dbReference type="EMBL" id="BMAV01001759">
    <property type="protein sequence ID" value="GFY40208.1"/>
    <property type="molecule type" value="Genomic_DNA"/>
</dbReference>
<evidence type="ECO:0000313" key="1">
    <source>
        <dbReference type="EMBL" id="GFY40208.1"/>
    </source>
</evidence>
<dbReference type="InterPro" id="IPR052779">
    <property type="entry name" value="WDR62"/>
</dbReference>
<reference evidence="1" key="1">
    <citation type="submission" date="2020-08" db="EMBL/GenBank/DDBJ databases">
        <title>Multicomponent nature underlies the extraordinary mechanical properties of spider dragline silk.</title>
        <authorList>
            <person name="Kono N."/>
            <person name="Nakamura H."/>
            <person name="Mori M."/>
            <person name="Yoshida Y."/>
            <person name="Ohtoshi R."/>
            <person name="Malay A.D."/>
            <person name="Moran D.A.P."/>
            <person name="Tomita M."/>
            <person name="Numata K."/>
            <person name="Arakawa K."/>
        </authorList>
    </citation>
    <scope>NUCLEOTIDE SEQUENCE</scope>
</reference>
<accession>A0A8X6WRW5</accession>